<reference evidence="1" key="1">
    <citation type="journal article" date="2023" name="Plant J.">
        <title>Genome sequences and population genomics provide insights into the demographic history, inbreeding, and mutation load of two 'living fossil' tree species of Dipteronia.</title>
        <authorList>
            <person name="Feng Y."/>
            <person name="Comes H.P."/>
            <person name="Chen J."/>
            <person name="Zhu S."/>
            <person name="Lu R."/>
            <person name="Zhang X."/>
            <person name="Li P."/>
            <person name="Qiu J."/>
            <person name="Olsen K.M."/>
            <person name="Qiu Y."/>
        </authorList>
    </citation>
    <scope>NUCLEOTIDE SEQUENCE</scope>
    <source>
        <strain evidence="1">NBL</strain>
    </source>
</reference>
<dbReference type="EMBL" id="JANJYJ010000002">
    <property type="protein sequence ID" value="KAK3225230.1"/>
    <property type="molecule type" value="Genomic_DNA"/>
</dbReference>
<gene>
    <name evidence="1" type="ORF">Dsin_005092</name>
</gene>
<sequence length="133" mass="15130">MWRIGDCPEGPLWGSEDDVWSFPFEDRRMMFGVDKRINVSYQGLISGFKCSGFGPSITHLLFANYSLLFSKADTKDCKEIRKLLDTYAAASGQVVNYSKSEMCISLMVRKYESVRLASILGVRVVECDDRYNT</sequence>
<accession>A0AAE0AWR4</accession>
<dbReference type="AlphaFoldDB" id="A0AAE0AWR4"/>
<proteinExistence type="predicted"/>
<keyword evidence="2" id="KW-1185">Reference proteome</keyword>
<evidence type="ECO:0008006" key="3">
    <source>
        <dbReference type="Google" id="ProtNLM"/>
    </source>
</evidence>
<organism evidence="1 2">
    <name type="scientific">Dipteronia sinensis</name>
    <dbReference type="NCBI Taxonomy" id="43782"/>
    <lineage>
        <taxon>Eukaryota</taxon>
        <taxon>Viridiplantae</taxon>
        <taxon>Streptophyta</taxon>
        <taxon>Embryophyta</taxon>
        <taxon>Tracheophyta</taxon>
        <taxon>Spermatophyta</taxon>
        <taxon>Magnoliopsida</taxon>
        <taxon>eudicotyledons</taxon>
        <taxon>Gunneridae</taxon>
        <taxon>Pentapetalae</taxon>
        <taxon>rosids</taxon>
        <taxon>malvids</taxon>
        <taxon>Sapindales</taxon>
        <taxon>Sapindaceae</taxon>
        <taxon>Hippocastanoideae</taxon>
        <taxon>Acereae</taxon>
        <taxon>Dipteronia</taxon>
    </lineage>
</organism>
<dbReference type="Proteomes" id="UP001281410">
    <property type="component" value="Unassembled WGS sequence"/>
</dbReference>
<protein>
    <recommendedName>
        <fullName evidence="3">Reverse transcriptase</fullName>
    </recommendedName>
</protein>
<name>A0AAE0AWR4_9ROSI</name>
<evidence type="ECO:0000313" key="2">
    <source>
        <dbReference type="Proteomes" id="UP001281410"/>
    </source>
</evidence>
<comment type="caution">
    <text evidence="1">The sequence shown here is derived from an EMBL/GenBank/DDBJ whole genome shotgun (WGS) entry which is preliminary data.</text>
</comment>
<evidence type="ECO:0000313" key="1">
    <source>
        <dbReference type="EMBL" id="KAK3225230.1"/>
    </source>
</evidence>